<dbReference type="AlphaFoldDB" id="W9NJW0"/>
<sequence length="53" mass="5594">MEQPQAAHRAVLVCGSRRALAQKSAELSALNDTDLAPSPSHEQEHITESVVGG</sequence>
<evidence type="ECO:0000256" key="1">
    <source>
        <dbReference type="SAM" id="MobiDB-lite"/>
    </source>
</evidence>
<feature type="region of interest" description="Disordered" evidence="1">
    <location>
        <begin position="30"/>
        <end position="53"/>
    </location>
</feature>
<reference evidence="2" key="1">
    <citation type="submission" date="2011-10" db="EMBL/GenBank/DDBJ databases">
        <title>The Genome Sequence of Fusarium oxysporum HDV247.</title>
        <authorList>
            <consortium name="The Broad Institute Genome Sequencing Platform"/>
            <person name="Ma L.-J."/>
            <person name="Gale L.R."/>
            <person name="Schwartz D.C."/>
            <person name="Zhou S."/>
            <person name="Corby-Kistler H."/>
            <person name="Young S.K."/>
            <person name="Zeng Q."/>
            <person name="Gargeya S."/>
            <person name="Fitzgerald M."/>
            <person name="Haas B."/>
            <person name="Abouelleil A."/>
            <person name="Alvarado L."/>
            <person name="Arachchi H.M."/>
            <person name="Berlin A."/>
            <person name="Brown A."/>
            <person name="Chapman S.B."/>
            <person name="Chen Z."/>
            <person name="Dunbar C."/>
            <person name="Freedman E."/>
            <person name="Gearin G."/>
            <person name="Goldberg J."/>
            <person name="Griggs A."/>
            <person name="Gujja S."/>
            <person name="Heiman D."/>
            <person name="Howarth C."/>
            <person name="Larson L."/>
            <person name="Lui A."/>
            <person name="MacDonald P.J.P."/>
            <person name="Montmayeur A."/>
            <person name="Murphy C."/>
            <person name="Neiman D."/>
            <person name="Pearson M."/>
            <person name="Priest M."/>
            <person name="Roberts A."/>
            <person name="Saif S."/>
            <person name="Shea T."/>
            <person name="Shenoy N."/>
            <person name="Sisk P."/>
            <person name="Stolte C."/>
            <person name="Sykes S."/>
            <person name="Wortman J."/>
            <person name="Nusbaum C."/>
            <person name="Birren B."/>
        </authorList>
    </citation>
    <scope>NUCLEOTIDE SEQUENCE [LARGE SCALE GENOMIC DNA]</scope>
    <source>
        <strain evidence="2">HDV247</strain>
    </source>
</reference>
<name>W9NJW0_FUSOX</name>
<reference evidence="2" key="2">
    <citation type="submission" date="2012-05" db="EMBL/GenBank/DDBJ databases">
        <title>Annotation of the Genome Sequence of Fusarium oxysporum HDV247.</title>
        <authorList>
            <consortium name="The Broad Institute Genomics Platform"/>
            <person name="Ma L.-J."/>
            <person name="Corby-Kistler H."/>
            <person name="Broz K."/>
            <person name="Gale L.R."/>
            <person name="Jonkers W."/>
            <person name="O'Donnell K."/>
            <person name="Ploetz R."/>
            <person name="Steinberg C."/>
            <person name="Schwartz D.C."/>
            <person name="VanEtten H."/>
            <person name="Zhou S."/>
            <person name="Young S.K."/>
            <person name="Zeng Q."/>
            <person name="Gargeya S."/>
            <person name="Fitzgerald M."/>
            <person name="Abouelleil A."/>
            <person name="Alvarado L."/>
            <person name="Chapman S.B."/>
            <person name="Gainer-Dewar J."/>
            <person name="Goldberg J."/>
            <person name="Griggs A."/>
            <person name="Gujja S."/>
            <person name="Hansen M."/>
            <person name="Howarth C."/>
            <person name="Imamovic A."/>
            <person name="Ireland A."/>
            <person name="Larimer J."/>
            <person name="McCowan C."/>
            <person name="Murphy C."/>
            <person name="Pearson M."/>
            <person name="Poon T.W."/>
            <person name="Priest M."/>
            <person name="Roberts A."/>
            <person name="Saif S."/>
            <person name="Shea T."/>
            <person name="Sykes S."/>
            <person name="Wortman J."/>
            <person name="Nusbaum C."/>
            <person name="Birren B."/>
        </authorList>
    </citation>
    <scope>NUCLEOTIDE SEQUENCE</scope>
    <source>
        <strain evidence="2">HDV247</strain>
    </source>
</reference>
<accession>W9NJW0</accession>
<proteinExistence type="predicted"/>
<evidence type="ECO:0000313" key="2">
    <source>
        <dbReference type="EMBL" id="EXA31026.1"/>
    </source>
</evidence>
<dbReference type="Proteomes" id="UP000030751">
    <property type="component" value="Unassembled WGS sequence"/>
</dbReference>
<dbReference type="HOGENOM" id="CLU_3068732_0_0_1"/>
<dbReference type="EMBL" id="JH651027">
    <property type="protein sequence ID" value="EXA31026.1"/>
    <property type="molecule type" value="Genomic_DNA"/>
</dbReference>
<organism evidence="2">
    <name type="scientific">Fusarium oxysporum f. sp. pisi HDV247</name>
    <dbReference type="NCBI Taxonomy" id="1080344"/>
    <lineage>
        <taxon>Eukaryota</taxon>
        <taxon>Fungi</taxon>
        <taxon>Dikarya</taxon>
        <taxon>Ascomycota</taxon>
        <taxon>Pezizomycotina</taxon>
        <taxon>Sordariomycetes</taxon>
        <taxon>Hypocreomycetidae</taxon>
        <taxon>Hypocreales</taxon>
        <taxon>Nectriaceae</taxon>
        <taxon>Fusarium</taxon>
        <taxon>Fusarium oxysporum species complex</taxon>
    </lineage>
</organism>
<gene>
    <name evidence="2" type="ORF">FOVG_17664</name>
</gene>
<protein>
    <submittedName>
        <fullName evidence="2">Uncharacterized protein</fullName>
    </submittedName>
</protein>